<dbReference type="InterPro" id="IPR036462">
    <property type="entry name" value="Fumarylacetoacetase_N_sf"/>
</dbReference>
<keyword evidence="6 15" id="KW-0479">Metal-binding</keyword>
<feature type="binding site" evidence="15">
    <location>
        <position position="395"/>
    </location>
    <ligand>
        <name>Ca(2+)</name>
        <dbReference type="ChEBI" id="CHEBI:29108"/>
    </ligand>
</feature>
<keyword evidence="12" id="KW-0539">Nucleus</keyword>
<dbReference type="GO" id="GO:0004334">
    <property type="term" value="F:fumarylacetoacetase activity"/>
    <property type="evidence" value="ECO:0007669"/>
    <property type="project" value="UniProtKB-EC"/>
</dbReference>
<feature type="binding site" evidence="14">
    <location>
        <position position="512"/>
    </location>
    <ligand>
        <name>substrate</name>
    </ligand>
</feature>
<dbReference type="InterPro" id="IPR015377">
    <property type="entry name" value="Fumarylacetoacetase_N"/>
</dbReference>
<accession>A0A484FI29</accession>
<keyword evidence="10" id="KW-0828">Tyrosine catabolism</keyword>
<evidence type="ECO:0000256" key="9">
    <source>
        <dbReference type="ARBA" id="ARBA00022842"/>
    </source>
</evidence>
<evidence type="ECO:0000256" key="10">
    <source>
        <dbReference type="ARBA" id="ARBA00022878"/>
    </source>
</evidence>
<dbReference type="InterPro" id="IPR036864">
    <property type="entry name" value="Zn2-C6_fun-type_DNA-bd_sf"/>
</dbReference>
<evidence type="ECO:0000259" key="16">
    <source>
        <dbReference type="PROSITE" id="PS50048"/>
    </source>
</evidence>
<dbReference type="GO" id="GO:0008270">
    <property type="term" value="F:zinc ion binding"/>
    <property type="evidence" value="ECO:0007669"/>
    <property type="project" value="InterPro"/>
</dbReference>
<dbReference type="Gene3D" id="2.30.30.230">
    <property type="entry name" value="Fumarylacetoacetase, N-terminal domain"/>
    <property type="match status" value="1"/>
</dbReference>
<keyword evidence="18" id="KW-1185">Reference proteome</keyword>
<protein>
    <recommendedName>
        <fullName evidence="5">fumarylacetoacetase</fullName>
        <ecNumber evidence="5">3.7.1.2</ecNumber>
    </recommendedName>
</protein>
<dbReference type="Pfam" id="PF00172">
    <property type="entry name" value="Zn_clus"/>
    <property type="match status" value="1"/>
</dbReference>
<evidence type="ECO:0000256" key="13">
    <source>
        <dbReference type="PIRSR" id="PIRSR605959-1"/>
    </source>
</evidence>
<feature type="domain" description="Zn(2)-C6 fungal-type" evidence="16">
    <location>
        <begin position="23"/>
        <end position="53"/>
    </location>
</feature>
<feature type="binding site" evidence="14">
    <location>
        <position position="411"/>
    </location>
    <ligand>
        <name>substrate</name>
    </ligand>
</feature>
<dbReference type="PROSITE" id="PS00463">
    <property type="entry name" value="ZN2_CY6_FUNGAL_1"/>
    <property type="match status" value="1"/>
</dbReference>
<feature type="active site" description="Proton acceptor" evidence="13">
    <location>
        <position position="402"/>
    </location>
</feature>
<evidence type="ECO:0000256" key="8">
    <source>
        <dbReference type="ARBA" id="ARBA00022837"/>
    </source>
</evidence>
<keyword evidence="8 15" id="KW-0106">Calcium</keyword>
<dbReference type="Gene3D" id="4.10.240.10">
    <property type="entry name" value="Zn(2)-C6 fungal-type DNA-binding domain"/>
    <property type="match status" value="1"/>
</dbReference>
<dbReference type="AlphaFoldDB" id="A0A484FI29"/>
<gene>
    <name evidence="17" type="primary">fahA-0</name>
    <name evidence="17" type="ORF">Cob_v009906</name>
</gene>
<dbReference type="SUPFAM" id="SSF63433">
    <property type="entry name" value="Fumarylacetoacetate hydrolase, FAH, N-terminal domain"/>
    <property type="match status" value="1"/>
</dbReference>
<comment type="similarity">
    <text evidence="4">Belongs to the FAH family.</text>
</comment>
<evidence type="ECO:0000256" key="4">
    <source>
        <dbReference type="ARBA" id="ARBA00010211"/>
    </source>
</evidence>
<dbReference type="SUPFAM" id="SSF56529">
    <property type="entry name" value="FAH"/>
    <property type="match status" value="1"/>
</dbReference>
<evidence type="ECO:0000256" key="2">
    <source>
        <dbReference type="ARBA" id="ARBA00001946"/>
    </source>
</evidence>
<feature type="binding site" evidence="15">
    <location>
        <position position="505"/>
    </location>
    <ligand>
        <name>Mg(2+)</name>
        <dbReference type="ChEBI" id="CHEBI:18420"/>
    </ligand>
</feature>
<dbReference type="GO" id="GO:0006559">
    <property type="term" value="P:L-phenylalanine catabolic process"/>
    <property type="evidence" value="ECO:0007669"/>
    <property type="project" value="UniProtKB-UniPathway"/>
</dbReference>
<dbReference type="GO" id="GO:0006572">
    <property type="term" value="P:L-tyrosine catabolic process"/>
    <property type="evidence" value="ECO:0007669"/>
    <property type="project" value="UniProtKB-KW"/>
</dbReference>
<dbReference type="Pfam" id="PF09298">
    <property type="entry name" value="FAA_hydrolase_N"/>
    <property type="match status" value="1"/>
</dbReference>
<evidence type="ECO:0000256" key="14">
    <source>
        <dbReference type="PIRSR" id="PIRSR605959-2"/>
    </source>
</evidence>
<proteinExistence type="inferred from homology"/>
<dbReference type="STRING" id="1213857.A0A484FI29"/>
<dbReference type="FunFam" id="2.30.30.230:FF:000001">
    <property type="entry name" value="Fumarylacetoacetase"/>
    <property type="match status" value="1"/>
</dbReference>
<dbReference type="InterPro" id="IPR001138">
    <property type="entry name" value="Zn2Cys6_DnaBD"/>
</dbReference>
<evidence type="ECO:0000256" key="1">
    <source>
        <dbReference type="ARBA" id="ARBA00001913"/>
    </source>
</evidence>
<dbReference type="CDD" id="cd00067">
    <property type="entry name" value="GAL4"/>
    <property type="match status" value="1"/>
</dbReference>
<keyword evidence="9 15" id="KW-0460">Magnesium</keyword>
<feature type="binding site" evidence="14">
    <location>
        <position position="622"/>
    </location>
    <ligand>
        <name>substrate</name>
    </ligand>
</feature>
<evidence type="ECO:0000256" key="6">
    <source>
        <dbReference type="ARBA" id="ARBA00022723"/>
    </source>
</evidence>
<comment type="caution">
    <text evidence="17">The sequence shown here is derived from an EMBL/GenBank/DDBJ whole genome shotgun (WGS) entry which is preliminary data.</text>
</comment>
<evidence type="ECO:0000313" key="18">
    <source>
        <dbReference type="Proteomes" id="UP000014480"/>
    </source>
</evidence>
<evidence type="ECO:0000256" key="5">
    <source>
        <dbReference type="ARBA" id="ARBA00012094"/>
    </source>
</evidence>
<feature type="binding site" evidence="14">
    <location>
        <position position="397"/>
    </location>
    <ligand>
        <name>substrate</name>
    </ligand>
</feature>
<feature type="binding site" evidence="15">
    <location>
        <position position="473"/>
    </location>
    <ligand>
        <name>Ca(2+)</name>
        <dbReference type="ChEBI" id="CHEBI:29108"/>
    </ligand>
</feature>
<dbReference type="Proteomes" id="UP000014480">
    <property type="component" value="Unassembled WGS sequence"/>
</dbReference>
<feature type="binding site" evidence="15">
    <location>
        <position position="525"/>
    </location>
    <ligand>
        <name>Mg(2+)</name>
        <dbReference type="ChEBI" id="CHEBI:18420"/>
    </ligand>
</feature>
<reference evidence="18" key="2">
    <citation type="journal article" date="2019" name="Mol. Plant Microbe Interact.">
        <title>Genome sequence resources for four phytopathogenic fungi from the Colletotrichum orbiculare species complex.</title>
        <authorList>
            <person name="Gan P."/>
            <person name="Tsushima A."/>
            <person name="Narusaka M."/>
            <person name="Narusaka Y."/>
            <person name="Takano Y."/>
            <person name="Kubo Y."/>
            <person name="Shirasu K."/>
        </authorList>
    </citation>
    <scope>GENOME REANNOTATION</scope>
    <source>
        <strain evidence="18">104-T / ATCC 96160 / CBS 514.97 / LARS 414 / MAFF 240422</strain>
    </source>
</reference>
<comment type="cofactor">
    <cofactor evidence="1 15">
        <name>Ca(2+)</name>
        <dbReference type="ChEBI" id="CHEBI:29108"/>
    </cofactor>
</comment>
<evidence type="ECO:0000256" key="11">
    <source>
        <dbReference type="ARBA" id="ARBA00023232"/>
    </source>
</evidence>
<dbReference type="UniPathway" id="UPA00139">
    <property type="reaction ID" value="UER00341"/>
</dbReference>
<reference evidence="18" key="1">
    <citation type="journal article" date="2013" name="New Phytol.">
        <title>Comparative genomic and transcriptomic analyses reveal the hemibiotrophic stage shift of Colletotrichum fungi.</title>
        <authorList>
            <person name="Gan P."/>
            <person name="Ikeda K."/>
            <person name="Irieda H."/>
            <person name="Narusaka M."/>
            <person name="O'Connell R.J."/>
            <person name="Narusaka Y."/>
            <person name="Takano Y."/>
            <person name="Kubo Y."/>
            <person name="Shirasu K."/>
        </authorList>
    </citation>
    <scope>NUCLEOTIDE SEQUENCE [LARGE SCALE GENOMIC DNA]</scope>
    <source>
        <strain evidence="18">104-T / ATCC 96160 / CBS 514.97 / LARS 414 / MAFF 240422</strain>
    </source>
</reference>
<name>A0A484FI29_COLOR</name>
<evidence type="ECO:0000256" key="15">
    <source>
        <dbReference type="PIRSR" id="PIRSR605959-3"/>
    </source>
</evidence>
<evidence type="ECO:0000256" key="12">
    <source>
        <dbReference type="ARBA" id="ARBA00023242"/>
    </source>
</evidence>
<dbReference type="PROSITE" id="PS50048">
    <property type="entry name" value="ZN2_CY6_FUNGAL_2"/>
    <property type="match status" value="1"/>
</dbReference>
<dbReference type="FunFam" id="3.90.850.10:FF:000009">
    <property type="entry name" value="Fumarylacetoacetase"/>
    <property type="match status" value="1"/>
</dbReference>
<dbReference type="EC" id="3.7.1.2" evidence="5"/>
<organism evidence="17 18">
    <name type="scientific">Colletotrichum orbiculare (strain 104-T / ATCC 96160 / CBS 514.97 / LARS 414 / MAFF 240422)</name>
    <name type="common">Cucumber anthracnose fungus</name>
    <name type="synonym">Colletotrichum lagenarium</name>
    <dbReference type="NCBI Taxonomy" id="1213857"/>
    <lineage>
        <taxon>Eukaryota</taxon>
        <taxon>Fungi</taxon>
        <taxon>Dikarya</taxon>
        <taxon>Ascomycota</taxon>
        <taxon>Pezizomycotina</taxon>
        <taxon>Sordariomycetes</taxon>
        <taxon>Hypocreomycetidae</taxon>
        <taxon>Glomerellales</taxon>
        <taxon>Glomerellaceae</taxon>
        <taxon>Colletotrichum</taxon>
        <taxon>Colletotrichum orbiculare species complex</taxon>
    </lineage>
</organism>
<dbReference type="OrthoDB" id="9971669at2759"/>
<dbReference type="GO" id="GO:0000981">
    <property type="term" value="F:DNA-binding transcription factor activity, RNA polymerase II-specific"/>
    <property type="evidence" value="ECO:0007669"/>
    <property type="project" value="InterPro"/>
</dbReference>
<dbReference type="SUPFAM" id="SSF57701">
    <property type="entry name" value="Zn2/Cys6 DNA-binding domain"/>
    <property type="match status" value="1"/>
</dbReference>
<comment type="pathway">
    <text evidence="3">Amino-acid degradation; L-phenylalanine degradation; acetoacetate and fumarate from L-phenylalanine: step 6/6.</text>
</comment>
<evidence type="ECO:0000256" key="7">
    <source>
        <dbReference type="ARBA" id="ARBA00022801"/>
    </source>
</evidence>
<dbReference type="PANTHER" id="PTHR43069">
    <property type="entry name" value="FUMARYLACETOACETASE"/>
    <property type="match status" value="1"/>
</dbReference>
<feature type="binding site" evidence="14">
    <location>
        <position position="516"/>
    </location>
    <ligand>
        <name>substrate</name>
    </ligand>
</feature>
<dbReference type="EMBL" id="AMCV02000031">
    <property type="protein sequence ID" value="TDZ17321.1"/>
    <property type="molecule type" value="Genomic_DNA"/>
</dbReference>
<dbReference type="SMART" id="SM00066">
    <property type="entry name" value="GAL4"/>
    <property type="match status" value="1"/>
</dbReference>
<dbReference type="InterPro" id="IPR005959">
    <property type="entry name" value="Fumarylacetoacetase"/>
</dbReference>
<sequence length="691" mass="75511">MSRNSVEGEGSSRSTSTLQSPIACESCRQRKRRCDRKLPFCLQCSHEPGRCQYPEQSKRGIPNGYLNKLETRLAETEAALFRVLSGALDGQSCESAPSPALLAQAAWTPRQNKVDRVKEWESLPLQTSNDIQAWYRSKATEGNHVMADLPAASPQSLVSSVSDQLAVPQQSLERASSTVASQIVVDVPIEPQFMEPMTPMHPSQAPINSKAKELSKSHQNLLDLRYLHRKVYTEVHRAIHTEGQLSSQQRQSTAITIVVMSGSQSWVTIDPKSHFSLANIPFGIISTKSDSTHRPAVAIGDYALDLKAFAKAGGFHALPSIQERISVFSSSTLNNFAALGRPVHREVRTYLQSILADNTPHAGLLKDNAELRKSALIPLSDVTNHLPLAIGDYTDFYAGKNHAYNVGVLFRGPANALQPNYVHLPVAYHGRASSVVVSGTPIRRPWGQILRDPKAEPKVPVLAPCEKLDIELEMGMFLCRENKLGEPVPVDEAEEHIFGYVLLNDWSARDIQAWEYVPLGPFTSKNLGTSVSPWVVLADALEGSKMAGIENSTDLQPYLRESRKNNVLGVELEVDIITSSGNKTTISRTNSKNLLWSWPQMIAHHTITGCNLRPGDLLGSGTISGTEPGSEGSILEQTQGGKQAVRLNGGEERKFIQDGDTLVIRGWSGQDGALVGFGEVSGTIEAALPLF</sequence>
<feature type="binding site" evidence="15">
    <location>
        <position position="471"/>
    </location>
    <ligand>
        <name>Ca(2+)</name>
        <dbReference type="ChEBI" id="CHEBI:29108"/>
    </ligand>
</feature>
<dbReference type="Pfam" id="PF01557">
    <property type="entry name" value="FAA_hydrolase"/>
    <property type="match status" value="1"/>
</dbReference>
<comment type="cofactor">
    <cofactor evidence="2 15">
        <name>Mg(2+)</name>
        <dbReference type="ChEBI" id="CHEBI:18420"/>
    </cofactor>
</comment>
<evidence type="ECO:0000256" key="3">
    <source>
        <dbReference type="ARBA" id="ARBA00004782"/>
    </source>
</evidence>
<dbReference type="Gene3D" id="3.90.850.10">
    <property type="entry name" value="Fumarylacetoacetase-like, C-terminal domain"/>
    <property type="match status" value="1"/>
</dbReference>
<feature type="binding site" evidence="15">
    <location>
        <position position="529"/>
    </location>
    <ligand>
        <name>Mg(2+)</name>
        <dbReference type="ChEBI" id="CHEBI:18420"/>
    </ligand>
</feature>
<dbReference type="GO" id="GO:1902000">
    <property type="term" value="P:homogentisate catabolic process"/>
    <property type="evidence" value="ECO:0007669"/>
    <property type="project" value="TreeGrafter"/>
</dbReference>
<dbReference type="PANTHER" id="PTHR43069:SF2">
    <property type="entry name" value="FUMARYLACETOACETASE"/>
    <property type="match status" value="1"/>
</dbReference>
<dbReference type="InterPro" id="IPR011234">
    <property type="entry name" value="Fumarylacetoacetase-like_C"/>
</dbReference>
<dbReference type="InterPro" id="IPR036663">
    <property type="entry name" value="Fumarylacetoacetase_C_sf"/>
</dbReference>
<dbReference type="NCBIfam" id="TIGR01266">
    <property type="entry name" value="fum_ac_acetase"/>
    <property type="match status" value="1"/>
</dbReference>
<evidence type="ECO:0000313" key="17">
    <source>
        <dbReference type="EMBL" id="TDZ17321.1"/>
    </source>
</evidence>
<keyword evidence="7" id="KW-0378">Hydrolase</keyword>
<keyword evidence="11" id="KW-0585">Phenylalanine catabolism</keyword>
<feature type="binding site" evidence="15">
    <location>
        <position position="505"/>
    </location>
    <ligand>
        <name>Ca(2+)</name>
        <dbReference type="ChEBI" id="CHEBI:29108"/>
    </ligand>
</feature>